<comment type="caution">
    <text evidence="1">The sequence shown here is derived from an EMBL/GenBank/DDBJ whole genome shotgun (WGS) entry which is preliminary data.</text>
</comment>
<proteinExistence type="predicted"/>
<dbReference type="Proteomes" id="UP001601976">
    <property type="component" value="Unassembled WGS sequence"/>
</dbReference>
<dbReference type="EMBL" id="JBIAPK010000005">
    <property type="protein sequence ID" value="MFF3340666.1"/>
    <property type="molecule type" value="Genomic_DNA"/>
</dbReference>
<sequence length="53" mass="6239">MTVRELEPVRIPGICFIPKPGSPLRCTLHHGHDGEHYHAYDRVEWPRYEGEKQ</sequence>
<dbReference type="RefSeq" id="WP_355718884.1">
    <property type="nucleotide sequence ID" value="NZ_JBEXNP010000006.1"/>
</dbReference>
<keyword evidence="2" id="KW-1185">Reference proteome</keyword>
<protein>
    <submittedName>
        <fullName evidence="1">Uncharacterized protein</fullName>
    </submittedName>
</protein>
<evidence type="ECO:0000313" key="2">
    <source>
        <dbReference type="Proteomes" id="UP001601976"/>
    </source>
</evidence>
<name>A0ABW6RGL9_9ACTN</name>
<accession>A0ABW6RGL9</accession>
<organism evidence="1 2">
    <name type="scientific">Streptomyces flavidovirens</name>
    <dbReference type="NCBI Taxonomy" id="67298"/>
    <lineage>
        <taxon>Bacteria</taxon>
        <taxon>Bacillati</taxon>
        <taxon>Actinomycetota</taxon>
        <taxon>Actinomycetes</taxon>
        <taxon>Kitasatosporales</taxon>
        <taxon>Streptomycetaceae</taxon>
        <taxon>Streptomyces</taxon>
    </lineage>
</organism>
<reference evidence="1 2" key="1">
    <citation type="submission" date="2024-10" db="EMBL/GenBank/DDBJ databases">
        <title>The Natural Products Discovery Center: Release of the First 8490 Sequenced Strains for Exploring Actinobacteria Biosynthetic Diversity.</title>
        <authorList>
            <person name="Kalkreuter E."/>
            <person name="Kautsar S.A."/>
            <person name="Yang D."/>
            <person name="Bader C.D."/>
            <person name="Teijaro C.N."/>
            <person name="Fluegel L."/>
            <person name="Davis C.M."/>
            <person name="Simpson J.R."/>
            <person name="Lauterbach L."/>
            <person name="Steele A.D."/>
            <person name="Gui C."/>
            <person name="Meng S."/>
            <person name="Li G."/>
            <person name="Viehrig K."/>
            <person name="Ye F."/>
            <person name="Su P."/>
            <person name="Kiefer A.F."/>
            <person name="Nichols A."/>
            <person name="Cepeda A.J."/>
            <person name="Yan W."/>
            <person name="Fan B."/>
            <person name="Jiang Y."/>
            <person name="Adhikari A."/>
            <person name="Zheng C.-J."/>
            <person name="Schuster L."/>
            <person name="Cowan T.M."/>
            <person name="Smanski M.J."/>
            <person name="Chevrette M.G."/>
            <person name="De Carvalho L.P.S."/>
            <person name="Shen B."/>
        </authorList>
    </citation>
    <scope>NUCLEOTIDE SEQUENCE [LARGE SCALE GENOMIC DNA]</scope>
    <source>
        <strain evidence="1 2">NPDC003029</strain>
    </source>
</reference>
<evidence type="ECO:0000313" key="1">
    <source>
        <dbReference type="EMBL" id="MFF3340666.1"/>
    </source>
</evidence>
<gene>
    <name evidence="1" type="ORF">ACFYWW_18315</name>
</gene>